<name>A0ABM5M6M4_MESHM</name>
<evidence type="ECO:0000313" key="1">
    <source>
        <dbReference type="EMBL" id="AEC46113.1"/>
    </source>
</evidence>
<proteinExistence type="predicted"/>
<sequence>MLQKTQQGQEELKNLVNQLSGLTKVVHSQIQNNQV</sequence>
<keyword evidence="2" id="KW-1185">Reference proteome</keyword>
<protein>
    <submittedName>
        <fullName evidence="1">Uncharacterized protein</fullName>
    </submittedName>
</protein>
<dbReference type="Proteomes" id="UP000008738">
    <property type="component" value="Chromosome"/>
</dbReference>
<evidence type="ECO:0000313" key="2">
    <source>
        <dbReference type="Proteomes" id="UP000008738"/>
    </source>
</evidence>
<gene>
    <name evidence="1" type="ordered locus">SRH_02840</name>
</gene>
<organism evidence="1 2">
    <name type="scientific">Mesomycoplasma hyorhinis (strain MCLD)</name>
    <name type="common">Mycoplasma hyorhinis</name>
    <dbReference type="NCBI Taxonomy" id="936139"/>
    <lineage>
        <taxon>Bacteria</taxon>
        <taxon>Bacillati</taxon>
        <taxon>Mycoplasmatota</taxon>
        <taxon>Mycoplasmoidales</taxon>
        <taxon>Metamycoplasmataceae</taxon>
        <taxon>Mesomycoplasma</taxon>
    </lineage>
</organism>
<dbReference type="EMBL" id="CP002669">
    <property type="protein sequence ID" value="AEC46113.1"/>
    <property type="molecule type" value="Genomic_DNA"/>
</dbReference>
<reference evidence="1 2" key="1">
    <citation type="journal article" date="2011" name="J. Bacteriol.">
        <title>Genome analysis of a Mycoplasma hyorhinis strain derived from a primary human melanoma cell line.</title>
        <authorList>
            <person name="Kornspan J.D."/>
            <person name="Lysnyansky I."/>
            <person name="Kahan T."/>
            <person name="Herrmann R."/>
            <person name="Rottem S."/>
            <person name="Nir-Paz R."/>
        </authorList>
    </citation>
    <scope>NUCLEOTIDE SEQUENCE [LARGE SCALE GENOMIC DNA]</scope>
    <source>
        <strain evidence="1 2">MCLD</strain>
    </source>
</reference>
<accession>A0ABM5M6M4</accession>